<dbReference type="InterPro" id="IPR051601">
    <property type="entry name" value="Serine_prot/Carboxylest_S33"/>
</dbReference>
<dbReference type="SUPFAM" id="SSF53474">
    <property type="entry name" value="alpha/beta-Hydrolases"/>
    <property type="match status" value="1"/>
</dbReference>
<evidence type="ECO:0000313" key="6">
    <source>
        <dbReference type="Proteomes" id="UP001523219"/>
    </source>
</evidence>
<evidence type="ECO:0000256" key="1">
    <source>
        <dbReference type="ARBA" id="ARBA00010088"/>
    </source>
</evidence>
<dbReference type="Proteomes" id="UP001523219">
    <property type="component" value="Unassembled WGS sequence"/>
</dbReference>
<dbReference type="EMBL" id="JAMWMR010000020">
    <property type="protein sequence ID" value="MCN9243300.1"/>
    <property type="molecule type" value="Genomic_DNA"/>
</dbReference>
<dbReference type="Gene3D" id="3.40.50.1820">
    <property type="entry name" value="alpha/beta hydrolase"/>
    <property type="match status" value="1"/>
</dbReference>
<dbReference type="GO" id="GO:0016787">
    <property type="term" value="F:hydrolase activity"/>
    <property type="evidence" value="ECO:0007669"/>
    <property type="project" value="UniProtKB-KW"/>
</dbReference>
<name>A0ABT0ZIC1_9ACTN</name>
<dbReference type="InterPro" id="IPR029058">
    <property type="entry name" value="AB_hydrolase_fold"/>
</dbReference>
<dbReference type="PROSITE" id="PS51257">
    <property type="entry name" value="PROKAR_LIPOPROTEIN"/>
    <property type="match status" value="1"/>
</dbReference>
<feature type="domain" description="Peptidase S33 tripeptidyl aminopeptidase-like C-terminal" evidence="4">
    <location>
        <begin position="410"/>
        <end position="514"/>
    </location>
</feature>
<gene>
    <name evidence="5" type="ORF">NGF19_21370</name>
</gene>
<sequence>MPHPHRIRATALTIAALLPVLLTGCARDPGLAHGGPLGQRLGWKDCPVPSVAQGDGGAPSPLPDGTRWQCATMKAPLNWDDPRSGTIDIALIRAKASGDPSRRIGSLVFNYGGPGESGVTALPSFGQDYAALRTRYDLVSFDPRGVGRSAGVKCLNDQQLDAFFQLDAMPRTAETQRVFLDSTKRFNQACRLHSGRVLPYLRTTDTARDLDLMRQLLGDRKLHYFGVSYGTELGGVYAHLFPRNVGRAVLDAVVDPTLTPEQAALAQAGGFQLAFGNYARDCVAKSAGCPVGSTPKDVENRLTGLLNDLDRKPLPGVSPRRLTRSAALDGVLEALYSKNSWPSLTEALRRAYAGDGRPLMLLGDSMNERDEKGRYSNDSAAEVAINCADDKPRYTTADVEAKLPRFRAASPLFGDFLAWNLISCAGWPMRGAVYHPDVHAPGAGPILLIGNTGDPATPYDGTRRMVNALGKGVGVELTYRGQGHGAYYSKNTCVRDTVNRYLLDGAVPATGTVCS</sequence>
<dbReference type="PANTHER" id="PTHR43248">
    <property type="entry name" value="2-SUCCINYL-6-HYDROXY-2,4-CYCLOHEXADIENE-1-CARBOXYLATE SYNTHASE"/>
    <property type="match status" value="1"/>
</dbReference>
<keyword evidence="6" id="KW-1185">Reference proteome</keyword>
<evidence type="ECO:0000256" key="3">
    <source>
        <dbReference type="ARBA" id="ARBA00022801"/>
    </source>
</evidence>
<organism evidence="5 6">
    <name type="scientific">Streptomyces macrolidinus</name>
    <dbReference type="NCBI Taxonomy" id="2952607"/>
    <lineage>
        <taxon>Bacteria</taxon>
        <taxon>Bacillati</taxon>
        <taxon>Actinomycetota</taxon>
        <taxon>Actinomycetes</taxon>
        <taxon>Kitasatosporales</taxon>
        <taxon>Streptomycetaceae</taxon>
        <taxon>Streptomyces</taxon>
    </lineage>
</organism>
<dbReference type="PANTHER" id="PTHR43248:SF29">
    <property type="entry name" value="TRIPEPTIDYL AMINOPEPTIDASE"/>
    <property type="match status" value="1"/>
</dbReference>
<evidence type="ECO:0000313" key="5">
    <source>
        <dbReference type="EMBL" id="MCN9243300.1"/>
    </source>
</evidence>
<dbReference type="RefSeq" id="WP_252426673.1">
    <property type="nucleotide sequence ID" value="NZ_JAMWMR010000020.1"/>
</dbReference>
<reference evidence="5 6" key="1">
    <citation type="submission" date="2022-05" db="EMBL/GenBank/DDBJ databases">
        <title>Streptomyces sp. nov. RY43-2 isolated from soil of a peat swamp forest.</title>
        <authorList>
            <person name="Kanchanasin P."/>
            <person name="Tanasupawat S."/>
            <person name="Phongsopitanun W."/>
        </authorList>
    </citation>
    <scope>NUCLEOTIDE SEQUENCE [LARGE SCALE GENOMIC DNA]</scope>
    <source>
        <strain evidence="5 6">RY43-2</strain>
    </source>
</reference>
<dbReference type="Pfam" id="PF08386">
    <property type="entry name" value="Abhydrolase_4"/>
    <property type="match status" value="1"/>
</dbReference>
<comment type="caution">
    <text evidence="5">The sequence shown here is derived from an EMBL/GenBank/DDBJ whole genome shotgun (WGS) entry which is preliminary data.</text>
</comment>
<keyword evidence="2" id="KW-0732">Signal</keyword>
<evidence type="ECO:0000259" key="4">
    <source>
        <dbReference type="Pfam" id="PF08386"/>
    </source>
</evidence>
<dbReference type="InterPro" id="IPR013595">
    <property type="entry name" value="Pept_S33_TAP-like_C"/>
</dbReference>
<evidence type="ECO:0000256" key="2">
    <source>
        <dbReference type="ARBA" id="ARBA00022729"/>
    </source>
</evidence>
<protein>
    <submittedName>
        <fullName evidence="5">Alpha/beta hydrolase</fullName>
    </submittedName>
</protein>
<proteinExistence type="inferred from homology"/>
<keyword evidence="3 5" id="KW-0378">Hydrolase</keyword>
<comment type="similarity">
    <text evidence="1">Belongs to the peptidase S33 family.</text>
</comment>
<accession>A0ABT0ZIC1</accession>